<feature type="compositionally biased region" description="Low complexity" evidence="2">
    <location>
        <begin position="162"/>
        <end position="205"/>
    </location>
</feature>
<organism evidence="3 4">
    <name type="scientific">Dictyostelium firmibasis</name>
    <dbReference type="NCBI Taxonomy" id="79012"/>
    <lineage>
        <taxon>Eukaryota</taxon>
        <taxon>Amoebozoa</taxon>
        <taxon>Evosea</taxon>
        <taxon>Eumycetozoa</taxon>
        <taxon>Dictyostelia</taxon>
        <taxon>Dictyosteliales</taxon>
        <taxon>Dictyosteliaceae</taxon>
        <taxon>Dictyostelium</taxon>
    </lineage>
</organism>
<dbReference type="GO" id="GO:0048870">
    <property type="term" value="P:cell motility"/>
    <property type="evidence" value="ECO:0007669"/>
    <property type="project" value="TreeGrafter"/>
</dbReference>
<proteinExistence type="inferred from homology"/>
<reference evidence="3 4" key="1">
    <citation type="submission" date="2023-11" db="EMBL/GenBank/DDBJ databases">
        <title>Dfirmibasis_genome.</title>
        <authorList>
            <person name="Edelbroek B."/>
            <person name="Kjellin J."/>
            <person name="Jerlstrom-Hultqvist J."/>
            <person name="Soderbom F."/>
        </authorList>
    </citation>
    <scope>NUCLEOTIDE SEQUENCE [LARGE SCALE GENOMIC DNA]</scope>
    <source>
        <strain evidence="3 4">TNS-C-14</strain>
    </source>
</reference>
<dbReference type="GO" id="GO:0030027">
    <property type="term" value="C:lamellipodium"/>
    <property type="evidence" value="ECO:0007669"/>
    <property type="project" value="TreeGrafter"/>
</dbReference>
<evidence type="ECO:0000313" key="3">
    <source>
        <dbReference type="EMBL" id="KAK5576492.1"/>
    </source>
</evidence>
<dbReference type="GO" id="GO:0017124">
    <property type="term" value="F:SH3 domain binding"/>
    <property type="evidence" value="ECO:0007669"/>
    <property type="project" value="TreeGrafter"/>
</dbReference>
<accession>A0AAN7TUS6</accession>
<gene>
    <name evidence="3" type="ORF">RB653_007636</name>
</gene>
<comment type="similarity">
    <text evidence="1">Belongs to the ABI family.</text>
</comment>
<feature type="region of interest" description="Disordered" evidence="2">
    <location>
        <begin position="109"/>
        <end position="137"/>
    </location>
</feature>
<dbReference type="Gene3D" id="6.10.140.1620">
    <property type="match status" value="1"/>
</dbReference>
<name>A0AAN7TUS6_9MYCE</name>
<keyword evidence="4" id="KW-1185">Reference proteome</keyword>
<sequence>MSESIDINVYSQTTIPNAMAELMDNHNKMEQISAYCKSLYANGDAAQAYEQTQGYAKNALLNVAYHIQTVGTHITSLLQLQTNEMEKLNIEIQTLTQRVRMIHDSTGTNVFSNQDAAKPYKSSLKNRKVETESAKPPVKYVHRPISYGVSASDINQNGVPPLNHSNSSANLTSSSGHLAASSTSNSSTPSYQSPSYSSQPTISSGTPPPIQKQPPRVANAPPPPSLSVPAPPPAMNVPPPPTSQRPPSVNSYNDFPPPPPSSSGGFDLPPPPSFGLPPPPALGDDFPPPPPPVGSYDFPPPPARPQSQFYDHNDFPPPPPPM</sequence>
<dbReference type="AlphaFoldDB" id="A0AAN7TUS6"/>
<comment type="caution">
    <text evidence="3">The sequence shown here is derived from an EMBL/GenBank/DDBJ whole genome shotgun (WGS) entry which is preliminary data.</text>
</comment>
<protein>
    <submittedName>
        <fullName evidence="3">Uncharacterized protein</fullName>
    </submittedName>
</protein>
<dbReference type="PANTHER" id="PTHR10460">
    <property type="entry name" value="ABL INTERACTOR FAMILY MEMBER"/>
    <property type="match status" value="1"/>
</dbReference>
<feature type="compositionally biased region" description="Pro residues" evidence="2">
    <location>
        <begin position="220"/>
        <end position="244"/>
    </location>
</feature>
<dbReference type="GO" id="GO:0098858">
    <property type="term" value="C:actin-based cell projection"/>
    <property type="evidence" value="ECO:0007669"/>
    <property type="project" value="TreeGrafter"/>
</dbReference>
<evidence type="ECO:0000256" key="2">
    <source>
        <dbReference type="SAM" id="MobiDB-lite"/>
    </source>
</evidence>
<feature type="compositionally biased region" description="Pro residues" evidence="2">
    <location>
        <begin position="268"/>
        <end position="304"/>
    </location>
</feature>
<dbReference type="GO" id="GO:0035591">
    <property type="term" value="F:signaling adaptor activity"/>
    <property type="evidence" value="ECO:0007669"/>
    <property type="project" value="TreeGrafter"/>
</dbReference>
<dbReference type="PANTHER" id="PTHR10460:SF0">
    <property type="entry name" value="ABELSON INTERACTING PROTEIN, ISOFORM D"/>
    <property type="match status" value="1"/>
</dbReference>
<evidence type="ECO:0000256" key="1">
    <source>
        <dbReference type="ARBA" id="ARBA00010020"/>
    </source>
</evidence>
<dbReference type="GO" id="GO:0031209">
    <property type="term" value="C:SCAR complex"/>
    <property type="evidence" value="ECO:0007669"/>
    <property type="project" value="TreeGrafter"/>
</dbReference>
<dbReference type="EMBL" id="JAVFKY010000005">
    <property type="protein sequence ID" value="KAK5576492.1"/>
    <property type="molecule type" value="Genomic_DNA"/>
</dbReference>
<feature type="region of interest" description="Disordered" evidence="2">
    <location>
        <begin position="156"/>
        <end position="322"/>
    </location>
</feature>
<evidence type="ECO:0000313" key="4">
    <source>
        <dbReference type="Proteomes" id="UP001344447"/>
    </source>
</evidence>
<dbReference type="InterPro" id="IPR028457">
    <property type="entry name" value="ABI"/>
</dbReference>
<dbReference type="Proteomes" id="UP001344447">
    <property type="component" value="Unassembled WGS sequence"/>
</dbReference>